<accession>A0AA86PG32</accession>
<dbReference type="AlphaFoldDB" id="A0AA86PG32"/>
<keyword evidence="4" id="KW-1185">Reference proteome</keyword>
<proteinExistence type="predicted"/>
<sequence length="563" mass="63484">MMYLVSNVLMADSFKQCFSAASTIVGNKLTNTITLNLFPNPLIKFIPNDNMCQVLNGKSSTAFILLSSPSNGNIQLPPTGAGISFVYLFNQNISITYQFANPALYADTLDATFGGFTILLDGEYEVKASVADVFHTLSNQTACFSSTRFTYSLLDDWYSFEVQPLFCQVSSFTVFFEYQVNNTWFRVPVRPVEDVNVNVKTNDYKTSNVQFSTIKRYLLDMRSATESSKYTADEKAALLLLVQTLFSNVNTQIRLSLDYSVKTTTASITSLASYVYSDNKLKCAASMTPKTTINDNGLIFKTGFNNAIPCLTIPNSDPNYALAQSILQKTTQVKLIALITSNQEPIKLYKTVSYQNFISLYLVQFSVEEQMKNQLLDNDSYSGAQIQLFVQLYDVSSKLQLDFSTVPVELKRTCVKQRVWHMYEKYTNVVVWTKQIPRCRQRPVVTANVQYTGLQKIGDQYYLVEQYLVPILANYSMVKINVPITCDKALDPNLCQTNRTKNMQTNTRDDIIYFVETASELAQMQYTVVETALGIWTFFFVSVGVLSFGIIGVVLYLVVKGNQ</sequence>
<name>A0AA86PG32_9EUKA</name>
<feature type="transmembrane region" description="Helical" evidence="1">
    <location>
        <begin position="533"/>
        <end position="559"/>
    </location>
</feature>
<evidence type="ECO:0000313" key="2">
    <source>
        <dbReference type="EMBL" id="CAI9935117.1"/>
    </source>
</evidence>
<reference evidence="3 4" key="2">
    <citation type="submission" date="2024-07" db="EMBL/GenBank/DDBJ databases">
        <authorList>
            <person name="Akdeniz Z."/>
        </authorList>
    </citation>
    <scope>NUCLEOTIDE SEQUENCE [LARGE SCALE GENOMIC DNA]</scope>
</reference>
<keyword evidence="1" id="KW-1133">Transmembrane helix</keyword>
<dbReference type="EMBL" id="CATOUU010000594">
    <property type="protein sequence ID" value="CAI9935117.1"/>
    <property type="molecule type" value="Genomic_DNA"/>
</dbReference>
<evidence type="ECO:0000313" key="4">
    <source>
        <dbReference type="Proteomes" id="UP001642409"/>
    </source>
</evidence>
<dbReference type="Proteomes" id="UP001642409">
    <property type="component" value="Unassembled WGS sequence"/>
</dbReference>
<reference evidence="2" key="1">
    <citation type="submission" date="2023-06" db="EMBL/GenBank/DDBJ databases">
        <authorList>
            <person name="Kurt Z."/>
        </authorList>
    </citation>
    <scope>NUCLEOTIDE SEQUENCE</scope>
</reference>
<organism evidence="2">
    <name type="scientific">Hexamita inflata</name>
    <dbReference type="NCBI Taxonomy" id="28002"/>
    <lineage>
        <taxon>Eukaryota</taxon>
        <taxon>Metamonada</taxon>
        <taxon>Diplomonadida</taxon>
        <taxon>Hexamitidae</taxon>
        <taxon>Hexamitinae</taxon>
        <taxon>Hexamita</taxon>
    </lineage>
</organism>
<comment type="caution">
    <text evidence="2">The sequence shown here is derived from an EMBL/GenBank/DDBJ whole genome shotgun (WGS) entry which is preliminary data.</text>
</comment>
<dbReference type="EMBL" id="CAXDID020000156">
    <property type="protein sequence ID" value="CAL6043219.1"/>
    <property type="molecule type" value="Genomic_DNA"/>
</dbReference>
<gene>
    <name evidence="2" type="ORF">HINF_LOCUS22762</name>
    <name evidence="3" type="ORF">HINF_LOCUS39968</name>
</gene>
<evidence type="ECO:0000313" key="3">
    <source>
        <dbReference type="EMBL" id="CAL6043219.1"/>
    </source>
</evidence>
<protein>
    <submittedName>
        <fullName evidence="2">Uncharacterized protein</fullName>
    </submittedName>
</protein>
<evidence type="ECO:0000256" key="1">
    <source>
        <dbReference type="SAM" id="Phobius"/>
    </source>
</evidence>
<keyword evidence="1" id="KW-0472">Membrane</keyword>
<keyword evidence="1" id="KW-0812">Transmembrane</keyword>